<evidence type="ECO:0000256" key="4">
    <source>
        <dbReference type="ARBA" id="ARBA00022989"/>
    </source>
</evidence>
<dbReference type="AlphaFoldDB" id="A0ABD2QLR4"/>
<evidence type="ECO:0000256" key="1">
    <source>
        <dbReference type="ARBA" id="ARBA00004141"/>
    </source>
</evidence>
<name>A0ABD2QLR4_9PLAT</name>
<gene>
    <name evidence="8" type="ORF">Ciccas_000831</name>
</gene>
<reference evidence="8 9" key="1">
    <citation type="submission" date="2024-11" db="EMBL/GenBank/DDBJ databases">
        <title>Adaptive evolution of stress response genes in parasites aligns with host niche diversity.</title>
        <authorList>
            <person name="Hahn C."/>
            <person name="Resl P."/>
        </authorList>
    </citation>
    <scope>NUCLEOTIDE SEQUENCE [LARGE SCALE GENOMIC DNA]</scope>
    <source>
        <strain evidence="8">EGGRZ-B1_66</strain>
        <tissue evidence="8">Body</tissue>
    </source>
</reference>
<evidence type="ECO:0000256" key="5">
    <source>
        <dbReference type="ARBA" id="ARBA00023136"/>
    </source>
</evidence>
<comment type="subcellular location">
    <subcellularLocation>
        <location evidence="1">Membrane</location>
        <topology evidence="1">Multi-pass membrane protein</topology>
    </subcellularLocation>
</comment>
<feature type="transmembrane region" description="Helical" evidence="7">
    <location>
        <begin position="454"/>
        <end position="481"/>
    </location>
</feature>
<keyword evidence="9" id="KW-1185">Reference proteome</keyword>
<keyword evidence="3 7" id="KW-0812">Transmembrane</keyword>
<evidence type="ECO:0000256" key="7">
    <source>
        <dbReference type="SAM" id="Phobius"/>
    </source>
</evidence>
<protein>
    <recommendedName>
        <fullName evidence="10">Prominin-like protein</fullName>
    </recommendedName>
</protein>
<feature type="transmembrane region" description="Helical" evidence="7">
    <location>
        <begin position="408"/>
        <end position="433"/>
    </location>
</feature>
<feature type="transmembrane region" description="Helical" evidence="7">
    <location>
        <begin position="121"/>
        <end position="148"/>
    </location>
</feature>
<proteinExistence type="inferred from homology"/>
<dbReference type="EMBL" id="JBJKFK010000049">
    <property type="protein sequence ID" value="KAL3320476.1"/>
    <property type="molecule type" value="Genomic_DNA"/>
</dbReference>
<feature type="transmembrane region" description="Helical" evidence="7">
    <location>
        <begin position="781"/>
        <end position="804"/>
    </location>
</feature>
<comment type="caution">
    <text evidence="8">The sequence shown here is derived from an EMBL/GenBank/DDBJ whole genome shotgun (WGS) entry which is preliminary data.</text>
</comment>
<keyword evidence="5 7" id="KW-0472">Membrane</keyword>
<evidence type="ECO:0000313" key="8">
    <source>
        <dbReference type="EMBL" id="KAL3320476.1"/>
    </source>
</evidence>
<evidence type="ECO:0000256" key="2">
    <source>
        <dbReference type="ARBA" id="ARBA00006058"/>
    </source>
</evidence>
<evidence type="ECO:0000256" key="6">
    <source>
        <dbReference type="ARBA" id="ARBA00023180"/>
    </source>
</evidence>
<evidence type="ECO:0008006" key="10">
    <source>
        <dbReference type="Google" id="ProtNLM"/>
    </source>
</evidence>
<keyword evidence="6" id="KW-0325">Glycoprotein</keyword>
<dbReference type="GO" id="GO:0016020">
    <property type="term" value="C:membrane"/>
    <property type="evidence" value="ECO:0007669"/>
    <property type="project" value="UniProtKB-SubCell"/>
</dbReference>
<dbReference type="InterPro" id="IPR008795">
    <property type="entry name" value="Prominin"/>
</dbReference>
<accession>A0ABD2QLR4</accession>
<organism evidence="8 9">
    <name type="scientific">Cichlidogyrus casuarinus</name>
    <dbReference type="NCBI Taxonomy" id="1844966"/>
    <lineage>
        <taxon>Eukaryota</taxon>
        <taxon>Metazoa</taxon>
        <taxon>Spiralia</taxon>
        <taxon>Lophotrochozoa</taxon>
        <taxon>Platyhelminthes</taxon>
        <taxon>Monogenea</taxon>
        <taxon>Monopisthocotylea</taxon>
        <taxon>Dactylogyridea</taxon>
        <taxon>Ancyrocephalidae</taxon>
        <taxon>Cichlidogyrus</taxon>
    </lineage>
</organism>
<sequence>MDVTYQWAKLVVNTANLNFTSGGTIASILNNFVDANSLNLTLIPITLKDNVAYTFSHSGYPVWITFFVIWFICLIMGCGYLWHMRCRSLRKLASSSNQNGKRLPKKQPKFRLKSIRNKTCALILISIFSLLLLTFIVLGIISIVHLYVNVSARVTSSGVLLSPKLIDEQSPNRMLLFPRIFHALSTLDSYLANFVESTLEASEPYVEKLVNATMDMQDESSREFATLLEKLLGTDTLTNNSQQLIHLMIRIHALLARMSSLDKQFQTLSKNLTKLFNDKFDLKASISCPEEGAYVKRCEELSNDIIYFIHPEAPKNIIFGKLPVDFVLAGIKMDDMEKKQRKAALMKEEQLQKNKAKLLELIDIPSEVRKEAMGKWIEYQDDFMRARELLKVVAINVSRDVQPQVVKYVSIFVGVYSLVWPLLIAVAVFLFWLTFRYFWVQSEIASKSRINTRTIGSVCLVLLSFCLIFMMLIFLAGGYTFTENCRYFDQQRTMMRDGEFTLDPHINRFIDWFWPTVEASSKRKAQQENKTYMPLPRPKNLIKGLAVCCRDNVGVLNAFDAVKSYDFSATYDPTLSNRIIDAGRKVLMESLDNLNLDSIITNKERAELTMTDQLETKFDIIPLTNMSFFNIKTSSLNLDQMNEFVEELWNIVTPEGQKKLQLFKDTFQLIKTQLESVIDEMKKTKMQYNSLGEIAKLGSAINTAIDELNKKLSNKDALKKEASALFEREVVNKTEAKGIKQMKRFGPTIMGAAGPCNELHVAFEDLNYGVCHGIVGPLNGIWVFTLFCLLFASFGLLFGLVTMVHRMPEPGIAKSESLDLLRNPSNDKSPFPAYA</sequence>
<comment type="similarity">
    <text evidence="2">Belongs to the prominin family.</text>
</comment>
<evidence type="ECO:0000313" key="9">
    <source>
        <dbReference type="Proteomes" id="UP001626550"/>
    </source>
</evidence>
<dbReference type="Proteomes" id="UP001626550">
    <property type="component" value="Unassembled WGS sequence"/>
</dbReference>
<evidence type="ECO:0000256" key="3">
    <source>
        <dbReference type="ARBA" id="ARBA00022692"/>
    </source>
</evidence>
<feature type="transmembrane region" description="Helical" evidence="7">
    <location>
        <begin position="60"/>
        <end position="82"/>
    </location>
</feature>
<keyword evidence="4 7" id="KW-1133">Transmembrane helix</keyword>
<dbReference type="Pfam" id="PF05478">
    <property type="entry name" value="Prominin"/>
    <property type="match status" value="1"/>
</dbReference>